<keyword evidence="1" id="KW-0732">Signal</keyword>
<dbReference type="EMBL" id="CP133720">
    <property type="protein sequence ID" value="WMW79680.1"/>
    <property type="molecule type" value="Genomic_DNA"/>
</dbReference>
<feature type="domain" description="Metallo-beta-lactamase" evidence="2">
    <location>
        <begin position="69"/>
        <end position="259"/>
    </location>
</feature>
<dbReference type="InterPro" id="IPR001279">
    <property type="entry name" value="Metallo-B-lactamas"/>
</dbReference>
<reference evidence="3" key="1">
    <citation type="submission" date="2023-09" db="EMBL/GenBank/DDBJ databases">
        <title>Undibacterium sp. 20NA77.5 isolated from freshwater.</title>
        <authorList>
            <person name="Le V."/>
            <person name="Ko S.-R."/>
            <person name="Ahn C.-Y."/>
            <person name="Oh H.-M."/>
        </authorList>
    </citation>
    <scope>NUCLEOTIDE SEQUENCE</scope>
    <source>
        <strain evidence="3">20NA77.5</strain>
    </source>
</reference>
<dbReference type="InterPro" id="IPR036866">
    <property type="entry name" value="RibonucZ/Hydroxyglut_hydro"/>
</dbReference>
<protein>
    <submittedName>
        <fullName evidence="3">MBL fold metallo-hydrolase</fullName>
    </submittedName>
</protein>
<feature type="chain" id="PRO_5046802123" evidence="1">
    <location>
        <begin position="25"/>
        <end position="304"/>
    </location>
</feature>
<accession>A0ABY9RGC0</accession>
<dbReference type="Pfam" id="PF00753">
    <property type="entry name" value="Lactamase_B"/>
    <property type="match status" value="1"/>
</dbReference>
<evidence type="ECO:0000313" key="4">
    <source>
        <dbReference type="Proteomes" id="UP001181355"/>
    </source>
</evidence>
<dbReference type="SUPFAM" id="SSF56281">
    <property type="entry name" value="Metallo-hydrolase/oxidoreductase"/>
    <property type="match status" value="1"/>
</dbReference>
<evidence type="ECO:0000259" key="2">
    <source>
        <dbReference type="SMART" id="SM00849"/>
    </source>
</evidence>
<dbReference type="InterPro" id="IPR050855">
    <property type="entry name" value="NDM-1-like"/>
</dbReference>
<dbReference type="SMART" id="SM00849">
    <property type="entry name" value="Lactamase_B"/>
    <property type="match status" value="1"/>
</dbReference>
<dbReference type="Proteomes" id="UP001181355">
    <property type="component" value="Chromosome"/>
</dbReference>
<dbReference type="RefSeq" id="WP_309481175.1">
    <property type="nucleotide sequence ID" value="NZ_CP133720.1"/>
</dbReference>
<sequence>MLKKFVVPSILVSTLIGLGLSACAEAGVVMPKARVLSEQERACKSYDDWNEPTPARHVYGNTWYVGTCGISTILIASPQGHVVIDSGTNESFETLKRNLENLGIRLRDIRAILTTHEHHDHVGGVSRLQEVSGAVVYVREKAMKAMATGKIDRTDPQFEILKPMRPVKNLRVVKDGQTLKLAGTQFHNIPMPGHTPAGSGWRWKQCENSVCHEIVFSDSLGSISDDHYLYSAPDGLGISLRQSAERLAAQPCDILITGHTGGSNILPRLDGKDKLVDTGACKDLAKVGIENLDKRLAEEAEKKK</sequence>
<dbReference type="PANTHER" id="PTHR42951">
    <property type="entry name" value="METALLO-BETA-LACTAMASE DOMAIN-CONTAINING"/>
    <property type="match status" value="1"/>
</dbReference>
<evidence type="ECO:0000256" key="1">
    <source>
        <dbReference type="SAM" id="SignalP"/>
    </source>
</evidence>
<evidence type="ECO:0000313" key="3">
    <source>
        <dbReference type="EMBL" id="WMW79680.1"/>
    </source>
</evidence>
<proteinExistence type="predicted"/>
<dbReference type="Gene3D" id="3.60.15.10">
    <property type="entry name" value="Ribonuclease Z/Hydroxyacylglutathione hydrolase-like"/>
    <property type="match status" value="1"/>
</dbReference>
<dbReference type="PROSITE" id="PS51257">
    <property type="entry name" value="PROKAR_LIPOPROTEIN"/>
    <property type="match status" value="1"/>
</dbReference>
<organism evidence="3 4">
    <name type="scientific">Undibacterium cyanobacteriorum</name>
    <dbReference type="NCBI Taxonomy" id="3073561"/>
    <lineage>
        <taxon>Bacteria</taxon>
        <taxon>Pseudomonadati</taxon>
        <taxon>Pseudomonadota</taxon>
        <taxon>Betaproteobacteria</taxon>
        <taxon>Burkholderiales</taxon>
        <taxon>Oxalobacteraceae</taxon>
        <taxon>Undibacterium</taxon>
    </lineage>
</organism>
<gene>
    <name evidence="3" type="ORF">RF679_13600</name>
</gene>
<name>A0ABY9RGC0_9BURK</name>
<feature type="signal peptide" evidence="1">
    <location>
        <begin position="1"/>
        <end position="24"/>
    </location>
</feature>
<keyword evidence="4" id="KW-1185">Reference proteome</keyword>